<reference evidence="2 3" key="1">
    <citation type="submission" date="2019-09" db="EMBL/GenBank/DDBJ databases">
        <title>Bird 10,000 Genomes (B10K) Project - Family phase.</title>
        <authorList>
            <person name="Zhang G."/>
        </authorList>
    </citation>
    <scope>NUCLEOTIDE SEQUENCE [LARGE SCALE GENOMIC DNA]</scope>
    <source>
        <strain evidence="2">B10K-DU-001-24</strain>
        <tissue evidence="2">Muscle</tissue>
    </source>
</reference>
<dbReference type="AlphaFoldDB" id="A0A7K9C372"/>
<keyword evidence="3" id="KW-1185">Reference proteome</keyword>
<feature type="compositionally biased region" description="Gly residues" evidence="1">
    <location>
        <begin position="13"/>
        <end position="24"/>
    </location>
</feature>
<sequence>MSRTRSSFAVTGVRGGRGAGGGSGSAANGSGSGCASPVTSRFRLVRLPGEALRRGRWTCRDYYEREAVPGEGRGRLPASLDSPPRLFPLPAS</sequence>
<proteinExistence type="predicted"/>
<dbReference type="Proteomes" id="UP000574528">
    <property type="component" value="Unassembled WGS sequence"/>
</dbReference>
<gene>
    <name evidence="2" type="primary">Tsc22d4</name>
    <name evidence="2" type="ORF">PSIHAE_R15386</name>
</gene>
<feature type="region of interest" description="Disordered" evidence="1">
    <location>
        <begin position="1"/>
        <end position="38"/>
    </location>
</feature>
<comment type="caution">
    <text evidence="2">The sequence shown here is derived from an EMBL/GenBank/DDBJ whole genome shotgun (WGS) entry which is preliminary data.</text>
</comment>
<protein>
    <submittedName>
        <fullName evidence="2">T22D4 protein</fullName>
    </submittedName>
</protein>
<organism evidence="2 3">
    <name type="scientific">Psilopogon haemacephalus</name>
    <name type="common">coppersmith barbet</name>
    <dbReference type="NCBI Taxonomy" id="2585815"/>
    <lineage>
        <taxon>Eukaryota</taxon>
        <taxon>Metazoa</taxon>
        <taxon>Chordata</taxon>
        <taxon>Craniata</taxon>
        <taxon>Vertebrata</taxon>
        <taxon>Euteleostomi</taxon>
        <taxon>Archelosauria</taxon>
        <taxon>Archosauria</taxon>
        <taxon>Dinosauria</taxon>
        <taxon>Saurischia</taxon>
        <taxon>Theropoda</taxon>
        <taxon>Coelurosauria</taxon>
        <taxon>Aves</taxon>
        <taxon>Neognathae</taxon>
        <taxon>Neoaves</taxon>
        <taxon>Telluraves</taxon>
        <taxon>Coraciimorphae</taxon>
        <taxon>Piciformes</taxon>
        <taxon>Megalaimidae</taxon>
        <taxon>Psilopogon</taxon>
    </lineage>
</organism>
<evidence type="ECO:0000313" key="2">
    <source>
        <dbReference type="EMBL" id="NXG47114.1"/>
    </source>
</evidence>
<feature type="non-terminal residue" evidence="2">
    <location>
        <position position="92"/>
    </location>
</feature>
<feature type="non-terminal residue" evidence="2">
    <location>
        <position position="1"/>
    </location>
</feature>
<dbReference type="EMBL" id="VWZI01011799">
    <property type="protein sequence ID" value="NXG47114.1"/>
    <property type="molecule type" value="Genomic_DNA"/>
</dbReference>
<feature type="region of interest" description="Disordered" evidence="1">
    <location>
        <begin position="68"/>
        <end position="92"/>
    </location>
</feature>
<accession>A0A7K9C372</accession>
<evidence type="ECO:0000256" key="1">
    <source>
        <dbReference type="SAM" id="MobiDB-lite"/>
    </source>
</evidence>
<dbReference type="PROSITE" id="PS51257">
    <property type="entry name" value="PROKAR_LIPOPROTEIN"/>
    <property type="match status" value="1"/>
</dbReference>
<feature type="compositionally biased region" description="Low complexity" evidence="1">
    <location>
        <begin position="25"/>
        <end position="36"/>
    </location>
</feature>
<dbReference type="OrthoDB" id="8961796at2759"/>
<name>A0A7K9C372_9PICI</name>
<evidence type="ECO:0000313" key="3">
    <source>
        <dbReference type="Proteomes" id="UP000574528"/>
    </source>
</evidence>